<evidence type="ECO:0000256" key="2">
    <source>
        <dbReference type="ARBA" id="ARBA00022670"/>
    </source>
</evidence>
<evidence type="ECO:0000259" key="6">
    <source>
        <dbReference type="Pfam" id="PF00082"/>
    </source>
</evidence>
<evidence type="ECO:0000313" key="8">
    <source>
        <dbReference type="Proteomes" id="UP000239576"/>
    </source>
</evidence>
<dbReference type="Pfam" id="PF00082">
    <property type="entry name" value="Peptidase_S8"/>
    <property type="match status" value="1"/>
</dbReference>
<dbReference type="PANTHER" id="PTHR43806:SF11">
    <property type="entry name" value="CEREVISIN-RELATED"/>
    <property type="match status" value="1"/>
</dbReference>
<dbReference type="OrthoDB" id="9798386at2"/>
<comment type="caution">
    <text evidence="5">Lacks conserved residue(s) required for the propagation of feature annotation.</text>
</comment>
<reference evidence="8" key="1">
    <citation type="submission" date="2018-02" db="EMBL/GenBank/DDBJ databases">
        <authorList>
            <person name="Moore K."/>
            <person name="Momper L."/>
        </authorList>
    </citation>
    <scope>NUCLEOTIDE SEQUENCE [LARGE SCALE GENOMIC DNA]</scope>
    <source>
        <strain evidence="8">ULC18</strain>
    </source>
</reference>
<gene>
    <name evidence="7" type="ORF">C7B82_21685</name>
</gene>
<name>A0A2T1DZF8_9CYAN</name>
<accession>A0A2T1DZF8</accession>
<keyword evidence="8" id="KW-1185">Reference proteome</keyword>
<dbReference type="EMBL" id="PVWK01000119">
    <property type="protein sequence ID" value="PSB25873.1"/>
    <property type="molecule type" value="Genomic_DNA"/>
</dbReference>
<dbReference type="Proteomes" id="UP000239576">
    <property type="component" value="Unassembled WGS sequence"/>
</dbReference>
<evidence type="ECO:0000256" key="1">
    <source>
        <dbReference type="ARBA" id="ARBA00011073"/>
    </source>
</evidence>
<comment type="similarity">
    <text evidence="1 5">Belongs to the peptidase S8 family.</text>
</comment>
<reference evidence="7 8" key="2">
    <citation type="submission" date="2018-03" db="EMBL/GenBank/DDBJ databases">
        <title>The ancient ancestry and fast evolution of plastids.</title>
        <authorList>
            <person name="Moore K.R."/>
            <person name="Magnabosco C."/>
            <person name="Momper L."/>
            <person name="Gold D.A."/>
            <person name="Bosak T."/>
            <person name="Fournier G.P."/>
        </authorList>
    </citation>
    <scope>NUCLEOTIDE SEQUENCE [LARGE SCALE GENOMIC DNA]</scope>
    <source>
        <strain evidence="7 8">ULC18</strain>
    </source>
</reference>
<comment type="caution">
    <text evidence="7">The sequence shown here is derived from an EMBL/GenBank/DDBJ whole genome shotgun (WGS) entry which is preliminary data.</text>
</comment>
<evidence type="ECO:0000256" key="5">
    <source>
        <dbReference type="PROSITE-ProRule" id="PRU01240"/>
    </source>
</evidence>
<keyword evidence="3" id="KW-0378">Hydrolase</keyword>
<proteinExistence type="inferred from homology"/>
<dbReference type="Gene3D" id="3.40.50.200">
    <property type="entry name" value="Peptidase S8/S53 domain"/>
    <property type="match status" value="1"/>
</dbReference>
<dbReference type="GO" id="GO:0004252">
    <property type="term" value="F:serine-type endopeptidase activity"/>
    <property type="evidence" value="ECO:0007669"/>
    <property type="project" value="InterPro"/>
</dbReference>
<keyword evidence="4" id="KW-0720">Serine protease</keyword>
<organism evidence="7 8">
    <name type="scientific">Stenomitos frigidus ULC18</name>
    <dbReference type="NCBI Taxonomy" id="2107698"/>
    <lineage>
        <taxon>Bacteria</taxon>
        <taxon>Bacillati</taxon>
        <taxon>Cyanobacteriota</taxon>
        <taxon>Cyanophyceae</taxon>
        <taxon>Leptolyngbyales</taxon>
        <taxon>Leptolyngbyaceae</taxon>
        <taxon>Stenomitos</taxon>
    </lineage>
</organism>
<dbReference type="InterPro" id="IPR050131">
    <property type="entry name" value="Peptidase_S8_subtilisin-like"/>
</dbReference>
<feature type="domain" description="Peptidase S8/S53" evidence="6">
    <location>
        <begin position="91"/>
        <end position="345"/>
    </location>
</feature>
<dbReference type="InterPro" id="IPR036852">
    <property type="entry name" value="Peptidase_S8/S53_dom_sf"/>
</dbReference>
<dbReference type="PANTHER" id="PTHR43806">
    <property type="entry name" value="PEPTIDASE S8"/>
    <property type="match status" value="1"/>
</dbReference>
<dbReference type="GO" id="GO:0006508">
    <property type="term" value="P:proteolysis"/>
    <property type="evidence" value="ECO:0007669"/>
    <property type="project" value="UniProtKB-KW"/>
</dbReference>
<dbReference type="PROSITE" id="PS00138">
    <property type="entry name" value="SUBTILASE_SER"/>
    <property type="match status" value="1"/>
</dbReference>
<dbReference type="SUPFAM" id="SSF52743">
    <property type="entry name" value="Subtilisin-like"/>
    <property type="match status" value="1"/>
</dbReference>
<evidence type="ECO:0000256" key="4">
    <source>
        <dbReference type="ARBA" id="ARBA00022825"/>
    </source>
</evidence>
<dbReference type="SUPFAM" id="SSF49785">
    <property type="entry name" value="Galactose-binding domain-like"/>
    <property type="match status" value="1"/>
</dbReference>
<evidence type="ECO:0000313" key="7">
    <source>
        <dbReference type="EMBL" id="PSB25873.1"/>
    </source>
</evidence>
<keyword evidence="2" id="KW-0645">Protease</keyword>
<dbReference type="PROSITE" id="PS51892">
    <property type="entry name" value="SUBTILASE"/>
    <property type="match status" value="1"/>
</dbReference>
<dbReference type="InterPro" id="IPR000209">
    <property type="entry name" value="Peptidase_S8/S53_dom"/>
</dbReference>
<sequence length="567" mass="61525">MPRTLVWFSGGVSAIVLGTTAALGGAPQSTSIGEAGIDALRLHIQPYNLIGRKIAIGQVEIGRPGQFGIDKAVTHNRTVPLTRVFFRDSPARMNANVDGHAQNVASIMISAAKGLQGVAPGARLYSSAAGTPKRYGQPEECLSAQYVAEQNGGDVRAINFSFGEALRQDPRPNATLDGNALLTQCIDWSTRVHNVLYVIAGNQGKGGISIPTDNFNGINVAFTTRLDGVFRKLDFANLGDASGSGSAIAGIESNIGPRRAIGLVAPGNDVSLVTLNGNLTTSSGTSFAAPHVTATVALLQEYGDRQLRQSCKQPGCSLPWTLDARREQVMKAVLLNSADKIKDTGDGLALGMSRTILDKNNRSWLESDAYSDRKLPLDTQMGVGQLNAFRAYQQFSAGQYLPGAAVPAIGWDYRTVEVKAKGERIKEKGEEVEDRKEKGEAKKVEADAPSFRDYVLEKPLQQGSFVSATLVWNRLVDLVDKNDDREFDIGESFHDRGLNTLTLYLMRVEDTDVSQSIWSGISDVDSVQHIFHPVPATGRYKLRVQFQRQVNEPIQPYALAWWTVPAR</sequence>
<dbReference type="AlphaFoldDB" id="A0A2T1DZF8"/>
<dbReference type="InterPro" id="IPR023828">
    <property type="entry name" value="Peptidase_S8_Ser-AS"/>
</dbReference>
<evidence type="ECO:0000256" key="3">
    <source>
        <dbReference type="ARBA" id="ARBA00022801"/>
    </source>
</evidence>
<protein>
    <submittedName>
        <fullName evidence="7">Peptidase S8 and S53 subtilisin kexin sedolisin</fullName>
    </submittedName>
</protein>
<dbReference type="InterPro" id="IPR008979">
    <property type="entry name" value="Galactose-bd-like_sf"/>
</dbReference>